<feature type="compositionally biased region" description="Acidic residues" evidence="1">
    <location>
        <begin position="170"/>
        <end position="209"/>
    </location>
</feature>
<evidence type="ECO:0000313" key="2">
    <source>
        <dbReference type="EMBL" id="KAK4882568.1"/>
    </source>
</evidence>
<evidence type="ECO:0000313" key="3">
    <source>
        <dbReference type="Proteomes" id="UP001353858"/>
    </source>
</evidence>
<sequence>MDPLPSTSRANVDCSLRSDCDGDVSCSDSSDDGNVDLQNSLVMNDKFPIDSVVSNKIVSVDMQSKLSNWAVEEELIVAQIKCNRAKDRDDLSSSSDELALGKGMRFKKSRIPSDYDCSLDEADEYPAMPPIPILDEKPRNDIMDKKQIFNLDDPADVEAVTNLLFADDDDAGDICDESDTDEEEHVSEREDDSESEMSCESSGEDEDNSSPEAYIAHLRKNRKIVDTWMWNKNPKTRKICQKGKTSDSRRLQEVYSTEHEHLIEETLNKKNQKLVSDQSDKEFSKEFQEIHSRIDGVTSALTQLITENGEFQRQVMRQFHIINARIKEVLENQEVVMKSNTNINNHTSASHEFNEQVEKTMNTFPIRNLNDINKTEEILKNPQQMNIISRCHSRSLISTSLLQQILRKLVTIEKDVKEIKRSVITDSTTSEFFSVPKRALSEMLPAKTILELESFNEKLMQEDTIGQVCTHLQVLGGKGLFDTNRTILGTIIHQDLAVECNWSEKNNKPAFSKFKNVVLLILGAVRQHSLLKDNTQKEVEDIIKGSQVIRKVLQEESSDDENIEIPTQDSSSDDDNYLEKIIEEANIEMETEREIDNTSILEGDFVLVELKRKKSARHYVAEIIKNFGEGHFEVIYEEDAGL</sequence>
<feature type="region of interest" description="Disordered" evidence="1">
    <location>
        <begin position="170"/>
        <end position="211"/>
    </location>
</feature>
<organism evidence="2 3">
    <name type="scientific">Aquatica leii</name>
    <dbReference type="NCBI Taxonomy" id="1421715"/>
    <lineage>
        <taxon>Eukaryota</taxon>
        <taxon>Metazoa</taxon>
        <taxon>Ecdysozoa</taxon>
        <taxon>Arthropoda</taxon>
        <taxon>Hexapoda</taxon>
        <taxon>Insecta</taxon>
        <taxon>Pterygota</taxon>
        <taxon>Neoptera</taxon>
        <taxon>Endopterygota</taxon>
        <taxon>Coleoptera</taxon>
        <taxon>Polyphaga</taxon>
        <taxon>Elateriformia</taxon>
        <taxon>Elateroidea</taxon>
        <taxon>Lampyridae</taxon>
        <taxon>Luciolinae</taxon>
        <taxon>Aquatica</taxon>
    </lineage>
</organism>
<keyword evidence="3" id="KW-1185">Reference proteome</keyword>
<reference evidence="3" key="1">
    <citation type="submission" date="2023-01" db="EMBL/GenBank/DDBJ databases">
        <title>Key to firefly adult light organ development and bioluminescence: homeobox transcription factors regulate luciferase expression and transportation to peroxisome.</title>
        <authorList>
            <person name="Fu X."/>
        </authorList>
    </citation>
    <scope>NUCLEOTIDE SEQUENCE [LARGE SCALE GENOMIC DNA]</scope>
</reference>
<dbReference type="PANTHER" id="PTHR34153:SF2">
    <property type="entry name" value="SI:CH211-262H13.3-RELATED"/>
    <property type="match status" value="1"/>
</dbReference>
<protein>
    <recommendedName>
        <fullName evidence="4">DUF4806 domain-containing protein</fullName>
    </recommendedName>
</protein>
<evidence type="ECO:0000256" key="1">
    <source>
        <dbReference type="SAM" id="MobiDB-lite"/>
    </source>
</evidence>
<dbReference type="Proteomes" id="UP001353858">
    <property type="component" value="Unassembled WGS sequence"/>
</dbReference>
<comment type="caution">
    <text evidence="2">The sequence shown here is derived from an EMBL/GenBank/DDBJ whole genome shotgun (WGS) entry which is preliminary data.</text>
</comment>
<accession>A0AAN7SQ02</accession>
<name>A0AAN7SQ02_9COLE</name>
<dbReference type="EMBL" id="JARPUR010000002">
    <property type="protein sequence ID" value="KAK4882568.1"/>
    <property type="molecule type" value="Genomic_DNA"/>
</dbReference>
<gene>
    <name evidence="2" type="ORF">RN001_005887</name>
</gene>
<proteinExistence type="predicted"/>
<evidence type="ECO:0008006" key="4">
    <source>
        <dbReference type="Google" id="ProtNLM"/>
    </source>
</evidence>
<dbReference type="AlphaFoldDB" id="A0AAN7SQ02"/>
<dbReference type="PANTHER" id="PTHR34153">
    <property type="entry name" value="SI:CH211-262H13.3-RELATED-RELATED"/>
    <property type="match status" value="1"/>
</dbReference>